<feature type="signal peptide" evidence="6">
    <location>
        <begin position="1"/>
        <end position="20"/>
    </location>
</feature>
<evidence type="ECO:0000256" key="6">
    <source>
        <dbReference type="SAM" id="SignalP"/>
    </source>
</evidence>
<name>A0A8J4PUH9_9MYCE</name>
<comment type="similarity">
    <text evidence="1">Belongs to the palmitoyl-protein thioesterase family.</text>
</comment>
<dbReference type="AlphaFoldDB" id="A0A8J4PUH9"/>
<evidence type="ECO:0000256" key="4">
    <source>
        <dbReference type="ARBA" id="ARBA00022801"/>
    </source>
</evidence>
<comment type="caution">
    <text evidence="7">The sequence shown here is derived from an EMBL/GenBank/DDBJ whole genome shotgun (WGS) entry which is preliminary data.</text>
</comment>
<dbReference type="GO" id="GO:0008474">
    <property type="term" value="F:palmitoyl-(protein) hydrolase activity"/>
    <property type="evidence" value="ECO:0007669"/>
    <property type="project" value="UniProtKB-EC"/>
</dbReference>
<dbReference type="Proteomes" id="UP000695562">
    <property type="component" value="Unassembled WGS sequence"/>
</dbReference>
<evidence type="ECO:0000256" key="2">
    <source>
        <dbReference type="ARBA" id="ARBA00012423"/>
    </source>
</evidence>
<dbReference type="EMBL" id="AJWJ01000181">
    <property type="protein sequence ID" value="KAF2073810.1"/>
    <property type="molecule type" value="Genomic_DNA"/>
</dbReference>
<gene>
    <name evidence="7" type="ORF">CYY_004868</name>
</gene>
<organism evidence="7 8">
    <name type="scientific">Polysphondylium violaceum</name>
    <dbReference type="NCBI Taxonomy" id="133409"/>
    <lineage>
        <taxon>Eukaryota</taxon>
        <taxon>Amoebozoa</taxon>
        <taxon>Evosea</taxon>
        <taxon>Eumycetozoa</taxon>
        <taxon>Dictyostelia</taxon>
        <taxon>Dictyosteliales</taxon>
        <taxon>Dictyosteliaceae</taxon>
        <taxon>Polysphondylium</taxon>
    </lineage>
</organism>
<protein>
    <recommendedName>
        <fullName evidence="2">palmitoyl-protein hydrolase</fullName>
        <ecNumber evidence="2">3.1.2.22</ecNumber>
    </recommendedName>
</protein>
<accession>A0A8J4PUH9</accession>
<evidence type="ECO:0000313" key="7">
    <source>
        <dbReference type="EMBL" id="KAF2073810.1"/>
    </source>
</evidence>
<keyword evidence="5" id="KW-0325">Glycoprotein</keyword>
<keyword evidence="3 6" id="KW-0732">Signal</keyword>
<proteinExistence type="inferred from homology"/>
<dbReference type="Gene3D" id="3.40.50.1820">
    <property type="entry name" value="alpha/beta hydrolase"/>
    <property type="match status" value="1"/>
</dbReference>
<dbReference type="PANTHER" id="PTHR11247:SF67">
    <property type="entry name" value="PALMITOYL-PROTEIN THIOESTERASE 3"/>
    <property type="match status" value="1"/>
</dbReference>
<evidence type="ECO:0000313" key="8">
    <source>
        <dbReference type="Proteomes" id="UP000695562"/>
    </source>
</evidence>
<dbReference type="EC" id="3.1.2.22" evidence="2"/>
<dbReference type="SUPFAM" id="SSF53474">
    <property type="entry name" value="alpha/beta-Hydrolases"/>
    <property type="match status" value="1"/>
</dbReference>
<dbReference type="Pfam" id="PF02089">
    <property type="entry name" value="Palm_thioest"/>
    <property type="match status" value="1"/>
</dbReference>
<dbReference type="GO" id="GO:0005764">
    <property type="term" value="C:lysosome"/>
    <property type="evidence" value="ECO:0007669"/>
    <property type="project" value="TreeGrafter"/>
</dbReference>
<dbReference type="OrthoDB" id="10263094at2759"/>
<dbReference type="InterPro" id="IPR029058">
    <property type="entry name" value="AB_hydrolase_fold"/>
</dbReference>
<sequence>MNSKITLVLVLLGLISFINAVEYRPVVVLHGITTDNTPMELLVKWIEEALPNTYVVNMEIGNGKIDSIFMHMEDQVEEYAAKVAADPKLANGFNAIGFSQGTLVTRGYIQKYNNPPVYNYISWNGPQSGQFGTPFVNIKWIDKVLGTTPYAEWAQNTFSCAQYWKDPYKLEKYLEVSQFLADLNNEREVKNPIYRERITSLNAFVMSYSTEDSTIVPKESGWFGFYANDTQSAIVPLEQQPQYTEDWIGLRTLDERGALIKFTTDCVHKDHPSADACKPYFTNFTLPWLSEPL</sequence>
<evidence type="ECO:0000256" key="1">
    <source>
        <dbReference type="ARBA" id="ARBA00010758"/>
    </source>
</evidence>
<keyword evidence="8" id="KW-1185">Reference proteome</keyword>
<keyword evidence="4" id="KW-0378">Hydrolase</keyword>
<dbReference type="PANTHER" id="PTHR11247">
    <property type="entry name" value="PALMITOYL-PROTEIN THIOESTERASE/DOLICHYLDIPHOSPHATASE 1"/>
    <property type="match status" value="1"/>
</dbReference>
<evidence type="ECO:0000256" key="3">
    <source>
        <dbReference type="ARBA" id="ARBA00022729"/>
    </source>
</evidence>
<evidence type="ECO:0000256" key="5">
    <source>
        <dbReference type="ARBA" id="ARBA00023180"/>
    </source>
</evidence>
<feature type="chain" id="PRO_5035226318" description="palmitoyl-protein hydrolase" evidence="6">
    <location>
        <begin position="21"/>
        <end position="293"/>
    </location>
</feature>
<reference evidence="7" key="1">
    <citation type="submission" date="2020-01" db="EMBL/GenBank/DDBJ databases">
        <title>Development of genomics and gene disruption for Polysphondylium violaceum indicates a role for the polyketide synthase stlB in stalk morphogenesis.</title>
        <authorList>
            <person name="Narita B."/>
            <person name="Kawabe Y."/>
            <person name="Kin K."/>
            <person name="Saito T."/>
            <person name="Gibbs R."/>
            <person name="Kuspa A."/>
            <person name="Muzny D."/>
            <person name="Queller D."/>
            <person name="Richards S."/>
            <person name="Strassman J."/>
            <person name="Sucgang R."/>
            <person name="Worley K."/>
            <person name="Schaap P."/>
        </authorList>
    </citation>
    <scope>NUCLEOTIDE SEQUENCE</scope>
    <source>
        <strain evidence="7">QSvi11</strain>
    </source>
</reference>
<dbReference type="FunFam" id="3.40.50.1820:FF:000107">
    <property type="entry name" value="Palmitoyl-protein thioesterase 1"/>
    <property type="match status" value="1"/>
</dbReference>